<evidence type="ECO:0000313" key="3">
    <source>
        <dbReference type="Proteomes" id="UP000326565"/>
    </source>
</evidence>
<keyword evidence="3" id="KW-1185">Reference proteome</keyword>
<evidence type="ECO:0000256" key="1">
    <source>
        <dbReference type="SAM" id="SignalP"/>
    </source>
</evidence>
<feature type="chain" id="PRO_5024956096" description="Prokaryotic phospholipase A2-domain-containing protein" evidence="1">
    <location>
        <begin position="26"/>
        <end position="195"/>
    </location>
</feature>
<sequence length="195" mass="21570">MTMKKITQYHFLYTLLLATLCIVQAEKDVASSSMPLPTCTGGAAAVPPRQSSQTATDVLACYSDLYNWEPGRDPDRFISRGELRAIQEATCQYYSRYEVGLDKRPTIYLGKLCGRLEYIEDGRCPQKPRSFVDDIPAAQHDCMDVFNKITDGCDASGHNEMVAGGSYWRTSDCLKATLTTCKSIGKANWENGGLA</sequence>
<gene>
    <name evidence="2" type="ORF">BDV29DRAFT_185409</name>
</gene>
<dbReference type="AlphaFoldDB" id="A0A5N5WHJ4"/>
<evidence type="ECO:0000313" key="2">
    <source>
        <dbReference type="EMBL" id="KAB8067918.1"/>
    </source>
</evidence>
<accession>A0A5N5WHJ4</accession>
<dbReference type="EMBL" id="ML732432">
    <property type="protein sequence ID" value="KAB8067918.1"/>
    <property type="molecule type" value="Genomic_DNA"/>
</dbReference>
<keyword evidence="1" id="KW-0732">Signal</keyword>
<evidence type="ECO:0008006" key="4">
    <source>
        <dbReference type="Google" id="ProtNLM"/>
    </source>
</evidence>
<organism evidence="2 3">
    <name type="scientific">Aspergillus leporis</name>
    <dbReference type="NCBI Taxonomy" id="41062"/>
    <lineage>
        <taxon>Eukaryota</taxon>
        <taxon>Fungi</taxon>
        <taxon>Dikarya</taxon>
        <taxon>Ascomycota</taxon>
        <taxon>Pezizomycotina</taxon>
        <taxon>Eurotiomycetes</taxon>
        <taxon>Eurotiomycetidae</taxon>
        <taxon>Eurotiales</taxon>
        <taxon>Aspergillaceae</taxon>
        <taxon>Aspergillus</taxon>
        <taxon>Aspergillus subgen. Circumdati</taxon>
    </lineage>
</organism>
<proteinExistence type="predicted"/>
<dbReference type="Proteomes" id="UP000326565">
    <property type="component" value="Unassembled WGS sequence"/>
</dbReference>
<name>A0A5N5WHJ4_9EURO</name>
<reference evidence="2 3" key="1">
    <citation type="submission" date="2019-04" db="EMBL/GenBank/DDBJ databases">
        <title>Friends and foes A comparative genomics study of 23 Aspergillus species from section Flavi.</title>
        <authorList>
            <consortium name="DOE Joint Genome Institute"/>
            <person name="Kjaerbolling I."/>
            <person name="Vesth T."/>
            <person name="Frisvad J.C."/>
            <person name="Nybo J.L."/>
            <person name="Theobald S."/>
            <person name="Kildgaard S."/>
            <person name="Isbrandt T."/>
            <person name="Kuo A."/>
            <person name="Sato A."/>
            <person name="Lyhne E.K."/>
            <person name="Kogle M.E."/>
            <person name="Wiebenga A."/>
            <person name="Kun R.S."/>
            <person name="Lubbers R.J."/>
            <person name="Makela M.R."/>
            <person name="Barry K."/>
            <person name="Chovatia M."/>
            <person name="Clum A."/>
            <person name="Daum C."/>
            <person name="Haridas S."/>
            <person name="He G."/>
            <person name="LaButti K."/>
            <person name="Lipzen A."/>
            <person name="Mondo S."/>
            <person name="Riley R."/>
            <person name="Salamov A."/>
            <person name="Simmons B.A."/>
            <person name="Magnuson J.K."/>
            <person name="Henrissat B."/>
            <person name="Mortensen U.H."/>
            <person name="Larsen T.O."/>
            <person name="Devries R.P."/>
            <person name="Grigoriev I.V."/>
            <person name="Machida M."/>
            <person name="Baker S.E."/>
            <person name="Andersen M.R."/>
        </authorList>
    </citation>
    <scope>NUCLEOTIDE SEQUENCE [LARGE SCALE GENOMIC DNA]</scope>
    <source>
        <strain evidence="2 3">CBS 151.66</strain>
    </source>
</reference>
<feature type="signal peptide" evidence="1">
    <location>
        <begin position="1"/>
        <end position="25"/>
    </location>
</feature>
<protein>
    <recommendedName>
        <fullName evidence="4">Prokaryotic phospholipase A2-domain-containing protein</fullName>
    </recommendedName>
</protein>